<keyword evidence="2" id="KW-0597">Phosphoprotein</keyword>
<dbReference type="InterPro" id="IPR001932">
    <property type="entry name" value="PPM-type_phosphatase-like_dom"/>
</dbReference>
<dbReference type="SUPFAM" id="SSF81606">
    <property type="entry name" value="PP2C-like"/>
    <property type="match status" value="1"/>
</dbReference>
<dbReference type="InterPro" id="IPR052016">
    <property type="entry name" value="Bact_Sigma-Reg"/>
</dbReference>
<dbReference type="SMART" id="SM00448">
    <property type="entry name" value="REC"/>
    <property type="match status" value="1"/>
</dbReference>
<dbReference type="EMBL" id="OMOJ01000002">
    <property type="protein sequence ID" value="SPF79352.1"/>
    <property type="molecule type" value="Genomic_DNA"/>
</dbReference>
<dbReference type="InterPro" id="IPR011006">
    <property type="entry name" value="CheY-like_superfamily"/>
</dbReference>
<evidence type="ECO:0000313" key="4">
    <source>
        <dbReference type="EMBL" id="SPF79352.1"/>
    </source>
</evidence>
<dbReference type="Pfam" id="PF00072">
    <property type="entry name" value="Response_reg"/>
    <property type="match status" value="1"/>
</dbReference>
<dbReference type="RefSeq" id="WP_108885239.1">
    <property type="nucleotide sequence ID" value="NZ_OMOJ01000002.1"/>
</dbReference>
<evidence type="ECO:0000256" key="1">
    <source>
        <dbReference type="ARBA" id="ARBA00022801"/>
    </source>
</evidence>
<dbReference type="PANTHER" id="PTHR43156:SF2">
    <property type="entry name" value="STAGE II SPORULATION PROTEIN E"/>
    <property type="match status" value="1"/>
</dbReference>
<feature type="modified residue" description="4-aspartylphosphate" evidence="2">
    <location>
        <position position="73"/>
    </location>
</feature>
<dbReference type="GO" id="GO:0000160">
    <property type="term" value="P:phosphorelay signal transduction system"/>
    <property type="evidence" value="ECO:0007669"/>
    <property type="project" value="InterPro"/>
</dbReference>
<dbReference type="SMART" id="SM00331">
    <property type="entry name" value="PP2C_SIG"/>
    <property type="match status" value="1"/>
</dbReference>
<dbReference type="InterPro" id="IPR001789">
    <property type="entry name" value="Sig_transdc_resp-reg_receiver"/>
</dbReference>
<organism evidence="4 5">
    <name type="scientific">Pseudoprimorskyibacter insulae</name>
    <dbReference type="NCBI Taxonomy" id="1695997"/>
    <lineage>
        <taxon>Bacteria</taxon>
        <taxon>Pseudomonadati</taxon>
        <taxon>Pseudomonadota</taxon>
        <taxon>Alphaproteobacteria</taxon>
        <taxon>Rhodobacterales</taxon>
        <taxon>Paracoccaceae</taxon>
        <taxon>Pseudoprimorskyibacter</taxon>
    </lineage>
</organism>
<dbReference type="SUPFAM" id="SSF52172">
    <property type="entry name" value="CheY-like"/>
    <property type="match status" value="1"/>
</dbReference>
<keyword evidence="1" id="KW-0378">Hydrolase</keyword>
<dbReference type="PROSITE" id="PS50110">
    <property type="entry name" value="RESPONSE_REGULATORY"/>
    <property type="match status" value="1"/>
</dbReference>
<dbReference type="Gene3D" id="3.60.40.10">
    <property type="entry name" value="PPM-type phosphatase domain"/>
    <property type="match status" value="1"/>
</dbReference>
<dbReference type="PANTHER" id="PTHR43156">
    <property type="entry name" value="STAGE II SPORULATION PROTEIN E-RELATED"/>
    <property type="match status" value="1"/>
</dbReference>
<evidence type="ECO:0000313" key="5">
    <source>
        <dbReference type="Proteomes" id="UP000244904"/>
    </source>
</evidence>
<dbReference type="AlphaFoldDB" id="A0A2R8ATF6"/>
<protein>
    <submittedName>
        <fullName evidence="4">Transcriptional regulatory protein AfsQ1</fullName>
    </submittedName>
</protein>
<sequence length="427" mass="47756">MFEGSHLQYQVPISRQADTPTIRRALIVDDSELQRRILRAMLNRTGFEVFEAASGQDALNICAEHHPDLVLSDWMMPGMDGLEFCREFRRMERESYGYFILLTAKQDKEEVARGLDAGADDFLSKPINGSELRARINAGDRILRMQQELSEKNAVISETLTVVRKLYDDIDKDLQQARRIQESLVPARQMTLRGSRVSLLLRPCGHVGGDLVGMFTPGDCRLGMYNIDVSGHGITSAMITARVAGYLSSEFPEQNLALEPRFNKYFALRDPTDVAQRLNRRLMADHGVNEYLTMAYANVDMASGLVKFVQAGHPPPLLMAADGSSRFIGDGGMPIGLLPDPELETTTLRMNPGDQLLFYSDGITECILKNGNMLEEEGLQRLVTNLPDSPGSEFLDDLYWALCQMARDPTDLKDDVSAVLLEYQPNT</sequence>
<feature type="domain" description="Response regulatory" evidence="3">
    <location>
        <begin position="24"/>
        <end position="140"/>
    </location>
</feature>
<accession>A0A2R8ATF6</accession>
<dbReference type="InterPro" id="IPR036457">
    <property type="entry name" value="PPM-type-like_dom_sf"/>
</dbReference>
<gene>
    <name evidence="4" type="primary">afsQ1</name>
    <name evidence="4" type="ORF">PRI8871_01147</name>
</gene>
<name>A0A2R8ATF6_9RHOB</name>
<dbReference type="Pfam" id="PF07228">
    <property type="entry name" value="SpoIIE"/>
    <property type="match status" value="1"/>
</dbReference>
<dbReference type="OrthoDB" id="9811749at2"/>
<dbReference type="GO" id="GO:0016791">
    <property type="term" value="F:phosphatase activity"/>
    <property type="evidence" value="ECO:0007669"/>
    <property type="project" value="TreeGrafter"/>
</dbReference>
<dbReference type="Gene3D" id="3.40.50.2300">
    <property type="match status" value="1"/>
</dbReference>
<reference evidence="5" key="1">
    <citation type="submission" date="2018-03" db="EMBL/GenBank/DDBJ databases">
        <authorList>
            <person name="Rodrigo-Torres L."/>
            <person name="Arahal R. D."/>
            <person name="Lucena T."/>
        </authorList>
    </citation>
    <scope>NUCLEOTIDE SEQUENCE [LARGE SCALE GENOMIC DNA]</scope>
    <source>
        <strain evidence="5">CECT 8871</strain>
    </source>
</reference>
<evidence type="ECO:0000256" key="2">
    <source>
        <dbReference type="PROSITE-ProRule" id="PRU00169"/>
    </source>
</evidence>
<evidence type="ECO:0000259" key="3">
    <source>
        <dbReference type="PROSITE" id="PS50110"/>
    </source>
</evidence>
<keyword evidence="5" id="KW-1185">Reference proteome</keyword>
<proteinExistence type="predicted"/>
<dbReference type="Proteomes" id="UP000244904">
    <property type="component" value="Unassembled WGS sequence"/>
</dbReference>